<sequence>MMSSTQAIDDPSHKPLIQIIDPVDPEECATVNVEEDDSGNIQNKTTTSPCLMCGSSDGSISAFARIGINGDDTEPLISVLSSILNKAVVDIPLHTEVVCTKCFKKFEAILKLQNKLVEICRDVIHSFNKAVTKFVKTLTEHSLHAHHMEGNALSQVNDTGIIISPVDGGEELVSLTPLTVTEGVNMVVAVDPSNRTLEIPVVQAESGATSLLPTSTLISETSTVLTECLGNGTTNLVSNAGVTSGELTEIASESGIVSGEVVGQATIEHTINADDTVTILNPSTIFKISDWGIH</sequence>
<evidence type="ECO:0000313" key="1">
    <source>
        <dbReference type="EMBL" id="ROT79626.1"/>
    </source>
</evidence>
<keyword evidence="2" id="KW-1185">Reference proteome</keyword>
<reference evidence="1 2" key="1">
    <citation type="submission" date="2018-04" db="EMBL/GenBank/DDBJ databases">
        <authorList>
            <person name="Zhang X."/>
            <person name="Yuan J."/>
            <person name="Li F."/>
            <person name="Xiang J."/>
        </authorList>
    </citation>
    <scope>NUCLEOTIDE SEQUENCE [LARGE SCALE GENOMIC DNA]</scope>
    <source>
        <tissue evidence="1">Muscle</tissue>
    </source>
</reference>
<dbReference type="AlphaFoldDB" id="A0A3R7PWV7"/>
<evidence type="ECO:0008006" key="3">
    <source>
        <dbReference type="Google" id="ProtNLM"/>
    </source>
</evidence>
<comment type="caution">
    <text evidence="1">The sequence shown here is derived from an EMBL/GenBank/DDBJ whole genome shotgun (WGS) entry which is preliminary data.</text>
</comment>
<evidence type="ECO:0000313" key="2">
    <source>
        <dbReference type="Proteomes" id="UP000283509"/>
    </source>
</evidence>
<dbReference type="Proteomes" id="UP000283509">
    <property type="component" value="Unassembled WGS sequence"/>
</dbReference>
<organism evidence="1 2">
    <name type="scientific">Penaeus vannamei</name>
    <name type="common">Whiteleg shrimp</name>
    <name type="synonym">Litopenaeus vannamei</name>
    <dbReference type="NCBI Taxonomy" id="6689"/>
    <lineage>
        <taxon>Eukaryota</taxon>
        <taxon>Metazoa</taxon>
        <taxon>Ecdysozoa</taxon>
        <taxon>Arthropoda</taxon>
        <taxon>Crustacea</taxon>
        <taxon>Multicrustacea</taxon>
        <taxon>Malacostraca</taxon>
        <taxon>Eumalacostraca</taxon>
        <taxon>Eucarida</taxon>
        <taxon>Decapoda</taxon>
        <taxon>Dendrobranchiata</taxon>
        <taxon>Penaeoidea</taxon>
        <taxon>Penaeidae</taxon>
        <taxon>Penaeus</taxon>
    </lineage>
</organism>
<dbReference type="EMBL" id="QCYY01001217">
    <property type="protein sequence ID" value="ROT79626.1"/>
    <property type="molecule type" value="Genomic_DNA"/>
</dbReference>
<name>A0A3R7PWV7_PENVA</name>
<gene>
    <name evidence="1" type="ORF">C7M84_001657</name>
</gene>
<dbReference type="OrthoDB" id="6077919at2759"/>
<reference evidence="1 2" key="2">
    <citation type="submission" date="2019-01" db="EMBL/GenBank/DDBJ databases">
        <title>The decoding of complex shrimp genome reveals the adaptation for benthos swimmer, frequently molting mechanism and breeding impact on genome.</title>
        <authorList>
            <person name="Sun Y."/>
            <person name="Gao Y."/>
            <person name="Yu Y."/>
        </authorList>
    </citation>
    <scope>NUCLEOTIDE SEQUENCE [LARGE SCALE GENOMIC DNA]</scope>
    <source>
        <tissue evidence="1">Muscle</tissue>
    </source>
</reference>
<proteinExistence type="predicted"/>
<accession>A0A3R7PWV7</accession>
<protein>
    <recommendedName>
        <fullName evidence="3">ZAD domain-containing protein</fullName>
    </recommendedName>
</protein>